<keyword evidence="6 7" id="KW-0482">Metalloprotease</keyword>
<evidence type="ECO:0000256" key="1">
    <source>
        <dbReference type="ARBA" id="ARBA00006040"/>
    </source>
</evidence>
<dbReference type="GO" id="GO:0005829">
    <property type="term" value="C:cytosol"/>
    <property type="evidence" value="ECO:0007669"/>
    <property type="project" value="UniProtKB-ARBA"/>
</dbReference>
<dbReference type="GO" id="GO:0046872">
    <property type="term" value="F:metal ion binding"/>
    <property type="evidence" value="ECO:0007669"/>
    <property type="project" value="UniProtKB-UniRule"/>
</dbReference>
<evidence type="ECO:0000256" key="2">
    <source>
        <dbReference type="ARBA" id="ARBA00022670"/>
    </source>
</evidence>
<dbReference type="FunFam" id="3.40.390.10:FF:000009">
    <property type="entry name" value="Oligopeptidase A"/>
    <property type="match status" value="1"/>
</dbReference>
<comment type="caution">
    <text evidence="9">The sequence shown here is derived from an EMBL/GenBank/DDBJ whole genome shotgun (WGS) entry which is preliminary data.</text>
</comment>
<dbReference type="PANTHER" id="PTHR43660:SF1">
    <property type="entry name" value="DIPEPTIDYL CARBOXYPEPTIDASE"/>
    <property type="match status" value="1"/>
</dbReference>
<dbReference type="Pfam" id="PF01432">
    <property type="entry name" value="Peptidase_M3"/>
    <property type="match status" value="1"/>
</dbReference>
<dbReference type="InterPro" id="IPR001567">
    <property type="entry name" value="Pept_M3A_M3B_dom"/>
</dbReference>
<dbReference type="Proteomes" id="UP000239485">
    <property type="component" value="Unassembled WGS sequence"/>
</dbReference>
<keyword evidence="5 7" id="KW-0862">Zinc</keyword>
<dbReference type="InterPro" id="IPR045090">
    <property type="entry name" value="Pept_M3A_M3B"/>
</dbReference>
<protein>
    <submittedName>
        <fullName evidence="9">Peptidyl-dipeptidase Dcp</fullName>
    </submittedName>
</protein>
<dbReference type="InterPro" id="IPR034005">
    <property type="entry name" value="M3A_DCP"/>
</dbReference>
<dbReference type="RefSeq" id="WP_211290955.1">
    <property type="nucleotide sequence ID" value="NZ_PTJD01000004.1"/>
</dbReference>
<dbReference type="GO" id="GO:0004222">
    <property type="term" value="F:metalloendopeptidase activity"/>
    <property type="evidence" value="ECO:0007669"/>
    <property type="project" value="InterPro"/>
</dbReference>
<evidence type="ECO:0000256" key="4">
    <source>
        <dbReference type="ARBA" id="ARBA00022801"/>
    </source>
</evidence>
<proteinExistence type="inferred from homology"/>
<dbReference type="EMBL" id="PTJD01000004">
    <property type="protein sequence ID" value="PPK97401.1"/>
    <property type="molecule type" value="Genomic_DNA"/>
</dbReference>
<evidence type="ECO:0000259" key="8">
    <source>
        <dbReference type="Pfam" id="PF01432"/>
    </source>
</evidence>
<dbReference type="SUPFAM" id="SSF55486">
    <property type="entry name" value="Metalloproteases ('zincins'), catalytic domain"/>
    <property type="match status" value="1"/>
</dbReference>
<evidence type="ECO:0000256" key="7">
    <source>
        <dbReference type="RuleBase" id="RU003435"/>
    </source>
</evidence>
<keyword evidence="2 7" id="KW-0645">Protease</keyword>
<dbReference type="AlphaFoldDB" id="A0A2S6ITA7"/>
<feature type="domain" description="Peptidase M3A/M3B catalytic" evidence="8">
    <location>
        <begin position="233"/>
        <end position="685"/>
    </location>
</feature>
<sequence>MTAELAADNPFAVPSGLPHGLPPFGALRFEHFAPAFEAGMAEQLAEVEAIATDPREPDVENTLEALQRSGRLLGRVGAVFFALVGADSSPELQELHASIAPRLAAHADAVRLDPRIVARIAALHERRDDLGADAETLFLLRRLRSDAERAGALLPPERQERLRELNAQLSELTAAFSDALLADTNASAVHVDDAAELAGLSAGELSAAREAARARGLDGYLVSLVLPTAQPVLAALRSRRVRERIHRASVARGARGGAHDTRSTLLRIASLRAERAALLGFAGHADHVVADETAGTAEAAQAMLARLAPAAVANARREARELTEVLAAAGEQGPLRAWDWAFCAERLRGRVLSLDAEALRPYFEAEAVLADGVLATASRLYGLGFTERADLPRYHPDVRVFEVRDVDGSSLGLFLLDLFARPSKRGGAWMTSFVEQSSLLGSRPVVLNVLNVPKPAPGEPALLSLDEVTTLFHEFGHALHGLLSDVRYPRFSGTSVPRDFVEFPSQVNEMWAFHPDVLPRYARHHGSGEPLPAETVRALAAAQRFGQGFATTEYLAAALLDQAWHRVAPGELDGMGAEDVEEFEARALEAAGVALEEVPPRYRSTYFNHVFGGGYAAAYYSYLWSEVLDADTVEWFGENGGLSLENGSRFRRLVLARGGSTDPLAAYREFRGRDARIEPLLQRRGLTQE</sequence>
<dbReference type="GO" id="GO:0006508">
    <property type="term" value="P:proteolysis"/>
    <property type="evidence" value="ECO:0007669"/>
    <property type="project" value="UniProtKB-KW"/>
</dbReference>
<dbReference type="InterPro" id="IPR024079">
    <property type="entry name" value="MetalloPept_cat_dom_sf"/>
</dbReference>
<organism evidence="9 10">
    <name type="scientific">Kineococcus xinjiangensis</name>
    <dbReference type="NCBI Taxonomy" id="512762"/>
    <lineage>
        <taxon>Bacteria</taxon>
        <taxon>Bacillati</taxon>
        <taxon>Actinomycetota</taxon>
        <taxon>Actinomycetes</taxon>
        <taxon>Kineosporiales</taxon>
        <taxon>Kineosporiaceae</taxon>
        <taxon>Kineococcus</taxon>
    </lineage>
</organism>
<name>A0A2S6ITA7_9ACTN</name>
<accession>A0A2S6ITA7</accession>
<evidence type="ECO:0000313" key="10">
    <source>
        <dbReference type="Proteomes" id="UP000239485"/>
    </source>
</evidence>
<gene>
    <name evidence="9" type="ORF">CLV92_104222</name>
</gene>
<evidence type="ECO:0000256" key="6">
    <source>
        <dbReference type="ARBA" id="ARBA00023049"/>
    </source>
</evidence>
<dbReference type="Gene3D" id="1.10.1370.40">
    <property type="match status" value="1"/>
</dbReference>
<comment type="cofactor">
    <cofactor evidence="7">
        <name>Zn(2+)</name>
        <dbReference type="ChEBI" id="CHEBI:29105"/>
    </cofactor>
    <text evidence="7">Binds 1 zinc ion.</text>
</comment>
<dbReference type="Gene3D" id="3.40.390.10">
    <property type="entry name" value="Collagenase (Catalytic Domain)"/>
    <property type="match status" value="1"/>
</dbReference>
<evidence type="ECO:0000313" key="9">
    <source>
        <dbReference type="EMBL" id="PPK97401.1"/>
    </source>
</evidence>
<keyword evidence="10" id="KW-1185">Reference proteome</keyword>
<evidence type="ECO:0000256" key="3">
    <source>
        <dbReference type="ARBA" id="ARBA00022723"/>
    </source>
</evidence>
<dbReference type="InterPro" id="IPR024077">
    <property type="entry name" value="Neurolysin/TOP_dom2"/>
</dbReference>
<reference evidence="9 10" key="1">
    <citation type="submission" date="2018-02" db="EMBL/GenBank/DDBJ databases">
        <title>Genomic Encyclopedia of Archaeal and Bacterial Type Strains, Phase II (KMG-II): from individual species to whole genera.</title>
        <authorList>
            <person name="Goeker M."/>
        </authorList>
    </citation>
    <scope>NUCLEOTIDE SEQUENCE [LARGE SCALE GENOMIC DNA]</scope>
    <source>
        <strain evidence="9 10">DSM 22857</strain>
    </source>
</reference>
<keyword evidence="4 7" id="KW-0378">Hydrolase</keyword>
<dbReference type="GO" id="GO:0004180">
    <property type="term" value="F:carboxypeptidase activity"/>
    <property type="evidence" value="ECO:0007669"/>
    <property type="project" value="TreeGrafter"/>
</dbReference>
<dbReference type="CDD" id="cd06456">
    <property type="entry name" value="M3A_DCP"/>
    <property type="match status" value="1"/>
</dbReference>
<evidence type="ECO:0000256" key="5">
    <source>
        <dbReference type="ARBA" id="ARBA00022833"/>
    </source>
</evidence>
<dbReference type="PANTHER" id="PTHR43660">
    <property type="entry name" value="DIPEPTIDYL CARBOXYPEPTIDASE"/>
    <property type="match status" value="1"/>
</dbReference>
<comment type="similarity">
    <text evidence="1 7">Belongs to the peptidase M3 family.</text>
</comment>
<dbReference type="Gene3D" id="1.10.1370.10">
    <property type="entry name" value="Neurolysin, domain 3"/>
    <property type="match status" value="1"/>
</dbReference>
<keyword evidence="3 7" id="KW-0479">Metal-binding</keyword>